<dbReference type="EMBL" id="PIPP01000001">
    <property type="protein sequence ID" value="RUO38618.1"/>
    <property type="molecule type" value="Genomic_DNA"/>
</dbReference>
<evidence type="ECO:0000313" key="1">
    <source>
        <dbReference type="EMBL" id="RUO38618.1"/>
    </source>
</evidence>
<keyword evidence="2" id="KW-1185">Reference proteome</keyword>
<name>A0A432WXV3_9GAMM</name>
<sequence length="156" mass="17225">MSFQIYSSDFLPGHGIPILVVTEPVLSGSGAGFVAECHAFFCGAPESYALFTVSFKQEDKSYIDGEEVSAAAKQRGEFHLNDYLAEKSSVRYQAILAGFGGRFSPSENKLLLQLHLRNFLSSDVESKIESHTSDSELKSHIQMVSRLSRVTTEKKI</sequence>
<dbReference type="Proteomes" id="UP000286934">
    <property type="component" value="Unassembled WGS sequence"/>
</dbReference>
<organism evidence="1 2">
    <name type="scientific">Aliidiomarina shirensis</name>
    <dbReference type="NCBI Taxonomy" id="1048642"/>
    <lineage>
        <taxon>Bacteria</taxon>
        <taxon>Pseudomonadati</taxon>
        <taxon>Pseudomonadota</taxon>
        <taxon>Gammaproteobacteria</taxon>
        <taxon>Alteromonadales</taxon>
        <taxon>Idiomarinaceae</taxon>
        <taxon>Aliidiomarina</taxon>
    </lineage>
</organism>
<dbReference type="RefSeq" id="WP_126805835.1">
    <property type="nucleotide sequence ID" value="NZ_PIPP01000001.1"/>
</dbReference>
<protein>
    <submittedName>
        <fullName evidence="1">Uncharacterized protein</fullName>
    </submittedName>
</protein>
<reference evidence="2" key="1">
    <citation type="journal article" date="2018" name="Front. Microbiol.">
        <title>Genome-Based Analysis Reveals the Taxonomy and Diversity of the Family Idiomarinaceae.</title>
        <authorList>
            <person name="Liu Y."/>
            <person name="Lai Q."/>
            <person name="Shao Z."/>
        </authorList>
    </citation>
    <scope>NUCLEOTIDE SEQUENCE [LARGE SCALE GENOMIC DNA]</scope>
    <source>
        <strain evidence="2">AIS</strain>
    </source>
</reference>
<comment type="caution">
    <text evidence="1">The sequence shown here is derived from an EMBL/GenBank/DDBJ whole genome shotgun (WGS) entry which is preliminary data.</text>
</comment>
<accession>A0A432WXV3</accession>
<dbReference type="AlphaFoldDB" id="A0A432WXV3"/>
<proteinExistence type="predicted"/>
<evidence type="ECO:0000313" key="2">
    <source>
        <dbReference type="Proteomes" id="UP000286934"/>
    </source>
</evidence>
<gene>
    <name evidence="1" type="ORF">CWE13_02945</name>
</gene>